<proteinExistence type="predicted"/>
<dbReference type="EMBL" id="JANPWB010000006">
    <property type="protein sequence ID" value="KAJ1182749.1"/>
    <property type="molecule type" value="Genomic_DNA"/>
</dbReference>
<feature type="compositionally biased region" description="Basic and acidic residues" evidence="1">
    <location>
        <begin position="1"/>
        <end position="10"/>
    </location>
</feature>
<protein>
    <submittedName>
        <fullName evidence="2">Uncharacterized protein</fullName>
    </submittedName>
</protein>
<comment type="caution">
    <text evidence="2">The sequence shown here is derived from an EMBL/GenBank/DDBJ whole genome shotgun (WGS) entry which is preliminary data.</text>
</comment>
<keyword evidence="3" id="KW-1185">Reference proteome</keyword>
<gene>
    <name evidence="2" type="ORF">NDU88_007930</name>
</gene>
<feature type="region of interest" description="Disordered" evidence="1">
    <location>
        <begin position="44"/>
        <end position="106"/>
    </location>
</feature>
<organism evidence="2 3">
    <name type="scientific">Pleurodeles waltl</name>
    <name type="common">Iberian ribbed newt</name>
    <dbReference type="NCBI Taxonomy" id="8319"/>
    <lineage>
        <taxon>Eukaryota</taxon>
        <taxon>Metazoa</taxon>
        <taxon>Chordata</taxon>
        <taxon>Craniata</taxon>
        <taxon>Vertebrata</taxon>
        <taxon>Euteleostomi</taxon>
        <taxon>Amphibia</taxon>
        <taxon>Batrachia</taxon>
        <taxon>Caudata</taxon>
        <taxon>Salamandroidea</taxon>
        <taxon>Salamandridae</taxon>
        <taxon>Pleurodelinae</taxon>
        <taxon>Pleurodeles</taxon>
    </lineage>
</organism>
<feature type="compositionally biased region" description="Basic and acidic residues" evidence="1">
    <location>
        <begin position="82"/>
        <end position="91"/>
    </location>
</feature>
<dbReference type="Proteomes" id="UP001066276">
    <property type="component" value="Chromosome 3_2"/>
</dbReference>
<dbReference type="AlphaFoldDB" id="A0AAV7U156"/>
<evidence type="ECO:0000313" key="3">
    <source>
        <dbReference type="Proteomes" id="UP001066276"/>
    </source>
</evidence>
<evidence type="ECO:0000256" key="1">
    <source>
        <dbReference type="SAM" id="MobiDB-lite"/>
    </source>
</evidence>
<feature type="region of interest" description="Disordered" evidence="1">
    <location>
        <begin position="1"/>
        <end position="31"/>
    </location>
</feature>
<evidence type="ECO:0000313" key="2">
    <source>
        <dbReference type="EMBL" id="KAJ1182749.1"/>
    </source>
</evidence>
<reference evidence="2" key="1">
    <citation type="journal article" date="2022" name="bioRxiv">
        <title>Sequencing and chromosome-scale assembly of the giantPleurodeles waltlgenome.</title>
        <authorList>
            <person name="Brown T."/>
            <person name="Elewa A."/>
            <person name="Iarovenko S."/>
            <person name="Subramanian E."/>
            <person name="Araus A.J."/>
            <person name="Petzold A."/>
            <person name="Susuki M."/>
            <person name="Suzuki K.-i.T."/>
            <person name="Hayashi T."/>
            <person name="Toyoda A."/>
            <person name="Oliveira C."/>
            <person name="Osipova E."/>
            <person name="Leigh N.D."/>
            <person name="Simon A."/>
            <person name="Yun M.H."/>
        </authorList>
    </citation>
    <scope>NUCLEOTIDE SEQUENCE</scope>
    <source>
        <strain evidence="2">20211129_DDA</strain>
        <tissue evidence="2">Liver</tissue>
    </source>
</reference>
<accession>A0AAV7U156</accession>
<sequence>MGRDIYEMRSQRRHLCSGSSQEESARRDSGVVVGTGDCLRLSRERGVAVSETVSEERDGLHRAPGMSICSERRKRVHSNPGMRKDGAKTDKTTIFPTEPRDVLGAA</sequence>
<name>A0AAV7U156_PLEWA</name>